<reference evidence="2 3" key="1">
    <citation type="journal article" date="2007" name="Nature">
        <title>Evolution of genes and genomes on the Drosophila phylogeny.</title>
        <authorList>
            <consortium name="Drosophila 12 Genomes Consortium"/>
            <person name="Clark A.G."/>
            <person name="Eisen M.B."/>
            <person name="Smith D.R."/>
            <person name="Bergman C.M."/>
            <person name="Oliver B."/>
            <person name="Markow T.A."/>
            <person name="Kaufman T.C."/>
            <person name="Kellis M."/>
            <person name="Gelbart W."/>
            <person name="Iyer V.N."/>
            <person name="Pollard D.A."/>
            <person name="Sackton T.B."/>
            <person name="Larracuente A.M."/>
            <person name="Singh N.D."/>
            <person name="Abad J.P."/>
            <person name="Abt D.N."/>
            <person name="Adryan B."/>
            <person name="Aguade M."/>
            <person name="Akashi H."/>
            <person name="Anderson W.W."/>
            <person name="Aquadro C.F."/>
            <person name="Ardell D.H."/>
            <person name="Arguello R."/>
            <person name="Artieri C.G."/>
            <person name="Barbash D.A."/>
            <person name="Barker D."/>
            <person name="Barsanti P."/>
            <person name="Batterham P."/>
            <person name="Batzoglou S."/>
            <person name="Begun D."/>
            <person name="Bhutkar A."/>
            <person name="Blanco E."/>
            <person name="Bosak S.A."/>
            <person name="Bradley R.K."/>
            <person name="Brand A.D."/>
            <person name="Brent M.R."/>
            <person name="Brooks A.N."/>
            <person name="Brown R.H."/>
            <person name="Butlin R.K."/>
            <person name="Caggese C."/>
            <person name="Calvi B.R."/>
            <person name="Bernardo de Carvalho A."/>
            <person name="Caspi A."/>
            <person name="Castrezana S."/>
            <person name="Celniker S.E."/>
            <person name="Chang J.L."/>
            <person name="Chapple C."/>
            <person name="Chatterji S."/>
            <person name="Chinwalla A."/>
            <person name="Civetta A."/>
            <person name="Clifton S.W."/>
            <person name="Comeron J.M."/>
            <person name="Costello J.C."/>
            <person name="Coyne J.A."/>
            <person name="Daub J."/>
            <person name="David R.G."/>
            <person name="Delcher A.L."/>
            <person name="Delehaunty K."/>
            <person name="Do C.B."/>
            <person name="Ebling H."/>
            <person name="Edwards K."/>
            <person name="Eickbush T."/>
            <person name="Evans J.D."/>
            <person name="Filipski A."/>
            <person name="Findeiss S."/>
            <person name="Freyhult E."/>
            <person name="Fulton L."/>
            <person name="Fulton R."/>
            <person name="Garcia A.C."/>
            <person name="Gardiner A."/>
            <person name="Garfield D.A."/>
            <person name="Garvin B.E."/>
            <person name="Gibson G."/>
            <person name="Gilbert D."/>
            <person name="Gnerre S."/>
            <person name="Godfrey J."/>
            <person name="Good R."/>
            <person name="Gotea V."/>
            <person name="Gravely B."/>
            <person name="Greenberg A.J."/>
            <person name="Griffiths-Jones S."/>
            <person name="Gross S."/>
            <person name="Guigo R."/>
            <person name="Gustafson E.A."/>
            <person name="Haerty W."/>
            <person name="Hahn M.W."/>
            <person name="Halligan D.L."/>
            <person name="Halpern A.L."/>
            <person name="Halter G.M."/>
            <person name="Han M.V."/>
            <person name="Heger A."/>
            <person name="Hillier L."/>
            <person name="Hinrichs A.S."/>
            <person name="Holmes I."/>
            <person name="Hoskins R.A."/>
            <person name="Hubisz M.J."/>
            <person name="Hultmark D."/>
            <person name="Huntley M.A."/>
            <person name="Jaffe D.B."/>
            <person name="Jagadeeshan S."/>
            <person name="Jeck W.R."/>
            <person name="Johnson J."/>
            <person name="Jones C.D."/>
            <person name="Jordan W.C."/>
            <person name="Karpen G.H."/>
            <person name="Kataoka E."/>
            <person name="Keightley P.D."/>
            <person name="Kheradpour P."/>
            <person name="Kirkness E.F."/>
            <person name="Koerich L.B."/>
            <person name="Kristiansen K."/>
            <person name="Kudrna D."/>
            <person name="Kulathinal R.J."/>
            <person name="Kumar S."/>
            <person name="Kwok R."/>
            <person name="Lander E."/>
            <person name="Langley C.H."/>
            <person name="Lapoint R."/>
            <person name="Lazzaro B.P."/>
            <person name="Lee S.J."/>
            <person name="Levesque L."/>
            <person name="Li R."/>
            <person name="Lin C.F."/>
            <person name="Lin M.F."/>
            <person name="Lindblad-Toh K."/>
            <person name="Llopart A."/>
            <person name="Long M."/>
            <person name="Low L."/>
            <person name="Lozovsky E."/>
            <person name="Lu J."/>
            <person name="Luo M."/>
            <person name="Machado C.A."/>
            <person name="Makalowski W."/>
            <person name="Marzo M."/>
            <person name="Matsuda M."/>
            <person name="Matzkin L."/>
            <person name="McAllister B."/>
            <person name="McBride C.S."/>
            <person name="McKernan B."/>
            <person name="McKernan K."/>
            <person name="Mendez-Lago M."/>
            <person name="Minx P."/>
            <person name="Mollenhauer M.U."/>
            <person name="Montooth K."/>
            <person name="Mount S.M."/>
            <person name="Mu X."/>
            <person name="Myers E."/>
            <person name="Negre B."/>
            <person name="Newfeld S."/>
            <person name="Nielsen R."/>
            <person name="Noor M.A."/>
            <person name="O'Grady P."/>
            <person name="Pachter L."/>
            <person name="Papaceit M."/>
            <person name="Parisi M.J."/>
            <person name="Parisi M."/>
            <person name="Parts L."/>
            <person name="Pedersen J.S."/>
            <person name="Pesole G."/>
            <person name="Phillippy A.M."/>
            <person name="Ponting C.P."/>
            <person name="Pop M."/>
            <person name="Porcelli D."/>
            <person name="Powell J.R."/>
            <person name="Prohaska S."/>
            <person name="Pruitt K."/>
            <person name="Puig M."/>
            <person name="Quesneville H."/>
            <person name="Ram K.R."/>
            <person name="Rand D."/>
            <person name="Rasmussen M.D."/>
            <person name="Reed L.K."/>
            <person name="Reenan R."/>
            <person name="Reily A."/>
            <person name="Remington K.A."/>
            <person name="Rieger T.T."/>
            <person name="Ritchie M.G."/>
            <person name="Robin C."/>
            <person name="Rogers Y.H."/>
            <person name="Rohde C."/>
            <person name="Rozas J."/>
            <person name="Rubenfield M.J."/>
            <person name="Ruiz A."/>
            <person name="Russo S."/>
            <person name="Salzberg S.L."/>
            <person name="Sanchez-Gracia A."/>
            <person name="Saranga D.J."/>
            <person name="Sato H."/>
            <person name="Schaeffer S.W."/>
            <person name="Schatz M.C."/>
            <person name="Schlenke T."/>
            <person name="Schwartz R."/>
            <person name="Segarra C."/>
            <person name="Singh R.S."/>
            <person name="Sirot L."/>
            <person name="Sirota M."/>
            <person name="Sisneros N.B."/>
            <person name="Smith C.D."/>
            <person name="Smith T.F."/>
            <person name="Spieth J."/>
            <person name="Stage D.E."/>
            <person name="Stark A."/>
            <person name="Stephan W."/>
            <person name="Strausberg R.L."/>
            <person name="Strempel S."/>
            <person name="Sturgill D."/>
            <person name="Sutton G."/>
            <person name="Sutton G.G."/>
            <person name="Tao W."/>
            <person name="Teichmann S."/>
            <person name="Tobari Y.N."/>
            <person name="Tomimura Y."/>
            <person name="Tsolas J.M."/>
            <person name="Valente V.L."/>
            <person name="Venter E."/>
            <person name="Venter J.C."/>
            <person name="Vicario S."/>
            <person name="Vieira F.G."/>
            <person name="Vilella A.J."/>
            <person name="Villasante A."/>
            <person name="Walenz B."/>
            <person name="Wang J."/>
            <person name="Wasserman M."/>
            <person name="Watts T."/>
            <person name="Wilson D."/>
            <person name="Wilson R.K."/>
            <person name="Wing R.A."/>
            <person name="Wolfner M.F."/>
            <person name="Wong A."/>
            <person name="Wong G.K."/>
            <person name="Wu C.I."/>
            <person name="Wu G."/>
            <person name="Yamamoto D."/>
            <person name="Yang H.P."/>
            <person name="Yang S.P."/>
            <person name="Yorke J.A."/>
            <person name="Yoshida K."/>
            <person name="Zdobnov E."/>
            <person name="Zhang P."/>
            <person name="Zhang Y."/>
            <person name="Zimin A.V."/>
            <person name="Baldwin J."/>
            <person name="Abdouelleil A."/>
            <person name="Abdulkadir J."/>
            <person name="Abebe A."/>
            <person name="Abera B."/>
            <person name="Abreu J."/>
            <person name="Acer S.C."/>
            <person name="Aftuck L."/>
            <person name="Alexander A."/>
            <person name="An P."/>
            <person name="Anderson E."/>
            <person name="Anderson S."/>
            <person name="Arachi H."/>
            <person name="Azer M."/>
            <person name="Bachantsang P."/>
            <person name="Barry A."/>
            <person name="Bayul T."/>
            <person name="Berlin A."/>
            <person name="Bessette D."/>
            <person name="Bloom T."/>
            <person name="Blye J."/>
            <person name="Boguslavskiy L."/>
            <person name="Bonnet C."/>
            <person name="Boukhgalter B."/>
            <person name="Bourzgui I."/>
            <person name="Brown A."/>
            <person name="Cahill P."/>
            <person name="Channer S."/>
            <person name="Cheshatsang Y."/>
            <person name="Chuda L."/>
            <person name="Citroen M."/>
            <person name="Collymore A."/>
            <person name="Cooke P."/>
            <person name="Costello M."/>
            <person name="D'Aco K."/>
            <person name="Daza R."/>
            <person name="De Haan G."/>
            <person name="DeGray S."/>
            <person name="DeMaso C."/>
            <person name="Dhargay N."/>
            <person name="Dooley K."/>
            <person name="Dooley E."/>
            <person name="Doricent M."/>
            <person name="Dorje P."/>
            <person name="Dorjee K."/>
            <person name="Dupes A."/>
            <person name="Elong R."/>
            <person name="Falk J."/>
            <person name="Farina A."/>
            <person name="Faro S."/>
            <person name="Ferguson D."/>
            <person name="Fisher S."/>
            <person name="Foley C.D."/>
            <person name="Franke A."/>
            <person name="Friedrich D."/>
            <person name="Gadbois L."/>
            <person name="Gearin G."/>
            <person name="Gearin C.R."/>
            <person name="Giannoukos G."/>
            <person name="Goode T."/>
            <person name="Graham J."/>
            <person name="Grandbois E."/>
            <person name="Grewal S."/>
            <person name="Gyaltsen K."/>
            <person name="Hafez N."/>
            <person name="Hagos B."/>
            <person name="Hall J."/>
            <person name="Henson C."/>
            <person name="Hollinger A."/>
            <person name="Honan T."/>
            <person name="Huard M.D."/>
            <person name="Hughes L."/>
            <person name="Hurhula B."/>
            <person name="Husby M.E."/>
            <person name="Kamat A."/>
            <person name="Kanga B."/>
            <person name="Kashin S."/>
            <person name="Khazanovich D."/>
            <person name="Kisner P."/>
            <person name="Lance K."/>
            <person name="Lara M."/>
            <person name="Lee W."/>
            <person name="Lennon N."/>
            <person name="Letendre F."/>
            <person name="LeVine R."/>
            <person name="Lipovsky A."/>
            <person name="Liu X."/>
            <person name="Liu J."/>
            <person name="Liu S."/>
            <person name="Lokyitsang T."/>
            <person name="Lokyitsang Y."/>
            <person name="Lubonja R."/>
            <person name="Lui A."/>
            <person name="MacDonald P."/>
            <person name="Magnisalis V."/>
            <person name="Maru K."/>
            <person name="Matthews C."/>
            <person name="McCusker W."/>
            <person name="McDonough S."/>
            <person name="Mehta T."/>
            <person name="Meldrim J."/>
            <person name="Meneus L."/>
            <person name="Mihai O."/>
            <person name="Mihalev A."/>
            <person name="Mihova T."/>
            <person name="Mittelman R."/>
            <person name="Mlenga V."/>
            <person name="Montmayeur A."/>
            <person name="Mulrain L."/>
            <person name="Navidi A."/>
            <person name="Naylor J."/>
            <person name="Negash T."/>
            <person name="Nguyen T."/>
            <person name="Nguyen N."/>
            <person name="Nicol R."/>
            <person name="Norbu C."/>
            <person name="Norbu N."/>
            <person name="Novod N."/>
            <person name="O'Neill B."/>
            <person name="Osman S."/>
            <person name="Markiewicz E."/>
            <person name="Oyono O.L."/>
            <person name="Patti C."/>
            <person name="Phunkhang P."/>
            <person name="Pierre F."/>
            <person name="Priest M."/>
            <person name="Raghuraman S."/>
            <person name="Rege F."/>
            <person name="Reyes R."/>
            <person name="Rise C."/>
            <person name="Rogov P."/>
            <person name="Ross K."/>
            <person name="Ryan E."/>
            <person name="Settipalli S."/>
            <person name="Shea T."/>
            <person name="Sherpa N."/>
            <person name="Shi L."/>
            <person name="Shih D."/>
            <person name="Sparrow T."/>
            <person name="Spaulding J."/>
            <person name="Stalker J."/>
            <person name="Stange-Thomann N."/>
            <person name="Stavropoulos S."/>
            <person name="Stone C."/>
            <person name="Strader C."/>
            <person name="Tesfaye S."/>
            <person name="Thomson T."/>
            <person name="Thoulutsang Y."/>
            <person name="Thoulutsang D."/>
            <person name="Topham K."/>
            <person name="Topping I."/>
            <person name="Tsamla T."/>
            <person name="Vassiliev H."/>
            <person name="Vo A."/>
            <person name="Wangchuk T."/>
            <person name="Wangdi T."/>
            <person name="Weiand M."/>
            <person name="Wilkinson J."/>
            <person name="Wilson A."/>
            <person name="Yadav S."/>
            <person name="Young G."/>
            <person name="Yu Q."/>
            <person name="Zembek L."/>
            <person name="Zhong D."/>
            <person name="Zimmer A."/>
            <person name="Zwirko Z."/>
            <person name="Jaffe D.B."/>
            <person name="Alvarez P."/>
            <person name="Brockman W."/>
            <person name="Butler J."/>
            <person name="Chin C."/>
            <person name="Gnerre S."/>
            <person name="Grabherr M."/>
            <person name="Kleber M."/>
            <person name="Mauceli E."/>
            <person name="MacCallum I."/>
        </authorList>
    </citation>
    <scope>NUCLEOTIDE SEQUENCE [LARGE SCALE GENOMIC DNA]</scope>
    <source>
        <strain evidence="3">Tucson 15287-2541.00</strain>
    </source>
</reference>
<evidence type="ECO:0000313" key="3">
    <source>
        <dbReference type="Proteomes" id="UP000001070"/>
    </source>
</evidence>
<dbReference type="HOGENOM" id="CLU_1994947_0_0_1"/>
<dbReference type="EMBL" id="CH916372">
    <property type="protein sequence ID" value="EDV99485.1"/>
    <property type="molecule type" value="Genomic_DNA"/>
</dbReference>
<sequence length="125" mass="13246">MIDSGSLSEPLIDIHTTTPPLAAPRNSDQKENGSQFSPGIASPAAAAACTDCSSALECSCALRHSSDTKLERGSCESQPLPNTFCGGITDEDVYDDSTRGCGVNEQHELSLGNYNPYENAFQNFV</sequence>
<dbReference type="AlphaFoldDB" id="B4JP60"/>
<evidence type="ECO:0000313" key="2">
    <source>
        <dbReference type="EMBL" id="EDV99485.1"/>
    </source>
</evidence>
<organism evidence="3">
    <name type="scientific">Drosophila grimshawi</name>
    <name type="common">Hawaiian fruit fly</name>
    <name type="synonym">Idiomyia grimshawi</name>
    <dbReference type="NCBI Taxonomy" id="7222"/>
    <lineage>
        <taxon>Eukaryota</taxon>
        <taxon>Metazoa</taxon>
        <taxon>Ecdysozoa</taxon>
        <taxon>Arthropoda</taxon>
        <taxon>Hexapoda</taxon>
        <taxon>Insecta</taxon>
        <taxon>Pterygota</taxon>
        <taxon>Neoptera</taxon>
        <taxon>Endopterygota</taxon>
        <taxon>Diptera</taxon>
        <taxon>Brachycera</taxon>
        <taxon>Muscomorpha</taxon>
        <taxon>Ephydroidea</taxon>
        <taxon>Drosophilidae</taxon>
        <taxon>Drosophila</taxon>
        <taxon>Hawaiian Drosophila</taxon>
    </lineage>
</organism>
<proteinExistence type="predicted"/>
<evidence type="ECO:0000256" key="1">
    <source>
        <dbReference type="SAM" id="MobiDB-lite"/>
    </source>
</evidence>
<dbReference type="InParanoid" id="B4JP60"/>
<accession>B4JP60</accession>
<feature type="region of interest" description="Disordered" evidence="1">
    <location>
        <begin position="1"/>
        <end position="41"/>
    </location>
</feature>
<dbReference type="Proteomes" id="UP000001070">
    <property type="component" value="Unassembled WGS sequence"/>
</dbReference>
<name>B4JP60_DROGR</name>
<keyword evidence="3" id="KW-1185">Reference proteome</keyword>
<protein>
    <submittedName>
        <fullName evidence="2">GH13000</fullName>
    </submittedName>
</protein>
<gene>
    <name evidence="2" type="primary">Dgri\GH13000</name>
    <name evidence="2" type="ORF">Dgri_GH13000</name>
</gene>